<reference evidence="2" key="1">
    <citation type="submission" date="2019-04" db="EMBL/GenBank/DDBJ databases">
        <title>Evolution of Biomass-Degrading Anaerobic Consortia Revealed by Metagenomics.</title>
        <authorList>
            <person name="Peng X."/>
        </authorList>
    </citation>
    <scope>NUCLEOTIDE SEQUENCE</scope>
    <source>
        <strain evidence="2">SIG242</strain>
    </source>
</reference>
<dbReference type="EMBL" id="SVCA01000003">
    <property type="protein sequence ID" value="MBE6084705.1"/>
    <property type="molecule type" value="Genomic_DNA"/>
</dbReference>
<organism evidence="2 3">
    <name type="scientific">Selenomonas ruminantium</name>
    <dbReference type="NCBI Taxonomy" id="971"/>
    <lineage>
        <taxon>Bacteria</taxon>
        <taxon>Bacillati</taxon>
        <taxon>Bacillota</taxon>
        <taxon>Negativicutes</taxon>
        <taxon>Selenomonadales</taxon>
        <taxon>Selenomonadaceae</taxon>
        <taxon>Selenomonas</taxon>
    </lineage>
</organism>
<gene>
    <name evidence="2" type="ORF">E7203_04445</name>
</gene>
<dbReference type="Proteomes" id="UP000772151">
    <property type="component" value="Unassembled WGS sequence"/>
</dbReference>
<feature type="region of interest" description="Disordered" evidence="1">
    <location>
        <begin position="72"/>
        <end position="99"/>
    </location>
</feature>
<dbReference type="AlphaFoldDB" id="A0A927ZUM4"/>
<evidence type="ECO:0000313" key="3">
    <source>
        <dbReference type="Proteomes" id="UP000772151"/>
    </source>
</evidence>
<name>A0A927ZUM4_SELRU</name>
<dbReference type="RefSeq" id="WP_303668778.1">
    <property type="nucleotide sequence ID" value="NZ_SVCA01000003.1"/>
</dbReference>
<proteinExistence type="predicted"/>
<feature type="non-terminal residue" evidence="2">
    <location>
        <position position="165"/>
    </location>
</feature>
<accession>A0A927ZUM4</accession>
<protein>
    <submittedName>
        <fullName evidence="2">Uncharacterized protein</fullName>
    </submittedName>
</protein>
<evidence type="ECO:0000313" key="2">
    <source>
        <dbReference type="EMBL" id="MBE6084705.1"/>
    </source>
</evidence>
<sequence>MAKKAKVKVKGVVLLEAFLALLLMAMASYGLASVNSVQFSQMAAGRESDSAKNYAELEAEYLKSLGFDAVVTNNKDDDDPSRTPRYPDGEQSSVDKASNARDMTKFLGDTLGSEWRSTATLGKTINNINGDSDNKIQNIVVSVYKKSDGDNASPRATVTLPLSSQ</sequence>
<comment type="caution">
    <text evidence="2">The sequence shown here is derived from an EMBL/GenBank/DDBJ whole genome shotgun (WGS) entry which is preliminary data.</text>
</comment>
<evidence type="ECO:0000256" key="1">
    <source>
        <dbReference type="SAM" id="MobiDB-lite"/>
    </source>
</evidence>